<proteinExistence type="predicted"/>
<dbReference type="PANTHER" id="PTHR30373:SF2">
    <property type="entry name" value="UPF0603 PROTEIN YGCG"/>
    <property type="match status" value="1"/>
</dbReference>
<evidence type="ECO:0000256" key="2">
    <source>
        <dbReference type="SAM" id="Phobius"/>
    </source>
</evidence>
<sequence>MTPLLRIIRTNFGIRVSPGRILWSVLLCLSLVLFPLISHALSVQDVPNPRQQYGGWVSDMANILSESTEAQLNQMISELEATTGAEIAVVTVPTTAPSPTPKDFTTELFNEWKIGKEGVDNGVLFLTSVGDRRVEIETGYGVEGLLPDAQVGNIITTQITPKLRQGDWDGGILAGTEALVTQLSGNPPVKEFSEPSSPTPFLGITSLVAFVFSFGGYKKVQSMTKQPLSLKPTGRSLVIGKSDNRLETGVSAWIYSAVFSLSFGLILLTVIADPSGMLWRGFAIISLGVGSLFFVVNFWRAMYHHVTTNVLLNTPFFNSKIRAIGVTFVFVSFWSLLIIPLGQPIFYGISHTISLSLSSFTEVRGLFLFIWLLISSLVTYVVSPGIIALFRAKLPVKCQKCQTPLIKLNRDILCDRFTPPQQVAQRLGSTRFEGWHCSQCYPDNSSTFHLRRYLLNQHRFSECPHCQEFTMIVVEQKTLQQASYEKEGILQLFYECQSCNYREDNQQKIPRLTHNTSSSYGGGYSGGSSSSGGGFGGGSSGGGGAGGDF</sequence>
<evidence type="ECO:0000313" key="4">
    <source>
        <dbReference type="EMBL" id="MCT7967860.1"/>
    </source>
</evidence>
<evidence type="ECO:0000313" key="5">
    <source>
        <dbReference type="Proteomes" id="UP001525890"/>
    </source>
</evidence>
<gene>
    <name evidence="4" type="ORF">NG799_16085</name>
</gene>
<dbReference type="RefSeq" id="WP_368007419.1">
    <property type="nucleotide sequence ID" value="NZ_JAMXFF010000024.1"/>
</dbReference>
<dbReference type="InterPro" id="IPR007621">
    <property type="entry name" value="TPM_dom"/>
</dbReference>
<feature type="transmembrane region" description="Helical" evidence="2">
    <location>
        <begin position="21"/>
        <end position="41"/>
    </location>
</feature>
<protein>
    <submittedName>
        <fullName evidence="4">TPM domain-containing protein</fullName>
    </submittedName>
</protein>
<feature type="transmembrane region" description="Helical" evidence="2">
    <location>
        <begin position="252"/>
        <end position="272"/>
    </location>
</feature>
<dbReference type="EMBL" id="JAMXFF010000024">
    <property type="protein sequence ID" value="MCT7967860.1"/>
    <property type="molecule type" value="Genomic_DNA"/>
</dbReference>
<feature type="transmembrane region" description="Helical" evidence="2">
    <location>
        <begin position="278"/>
        <end position="302"/>
    </location>
</feature>
<organism evidence="4 5">
    <name type="scientific">Laspinema palackyanum D2a</name>
    <dbReference type="NCBI Taxonomy" id="2953684"/>
    <lineage>
        <taxon>Bacteria</taxon>
        <taxon>Bacillati</taxon>
        <taxon>Cyanobacteriota</taxon>
        <taxon>Cyanophyceae</taxon>
        <taxon>Oscillatoriophycideae</taxon>
        <taxon>Oscillatoriales</taxon>
        <taxon>Laspinemataceae</taxon>
        <taxon>Laspinema</taxon>
        <taxon>Laspinema palackyanum</taxon>
    </lineage>
</organism>
<keyword evidence="2" id="KW-1133">Transmembrane helix</keyword>
<feature type="transmembrane region" description="Helical" evidence="2">
    <location>
        <begin position="323"/>
        <end position="346"/>
    </location>
</feature>
<accession>A0ABT2MV57</accession>
<name>A0ABT2MV57_9CYAN</name>
<keyword evidence="2" id="KW-0812">Transmembrane</keyword>
<feature type="domain" description="TPM" evidence="3">
    <location>
        <begin position="57"/>
        <end position="181"/>
    </location>
</feature>
<keyword evidence="5" id="KW-1185">Reference proteome</keyword>
<evidence type="ECO:0000259" key="3">
    <source>
        <dbReference type="Pfam" id="PF04536"/>
    </source>
</evidence>
<comment type="caution">
    <text evidence="4">The sequence shown here is derived from an EMBL/GenBank/DDBJ whole genome shotgun (WGS) entry which is preliminary data.</text>
</comment>
<feature type="transmembrane region" description="Helical" evidence="2">
    <location>
        <begin position="200"/>
        <end position="217"/>
    </location>
</feature>
<feature type="compositionally biased region" description="Gly residues" evidence="1">
    <location>
        <begin position="520"/>
        <end position="549"/>
    </location>
</feature>
<reference evidence="4 5" key="1">
    <citation type="journal article" date="2022" name="Front. Microbiol.">
        <title>High genomic differentiation and limited gene flow indicate recent cryptic speciation within the genus Laspinema (cyanobacteria).</title>
        <authorList>
            <person name="Stanojkovic A."/>
            <person name="Skoupy S."/>
            <person name="Skaloud P."/>
            <person name="Dvorak P."/>
        </authorList>
    </citation>
    <scope>NUCLEOTIDE SEQUENCE [LARGE SCALE GENOMIC DNA]</scope>
    <source>
        <strain evidence="4 5">D2a</strain>
    </source>
</reference>
<dbReference type="PANTHER" id="PTHR30373">
    <property type="entry name" value="UPF0603 PROTEIN YGCG"/>
    <property type="match status" value="1"/>
</dbReference>
<feature type="region of interest" description="Disordered" evidence="1">
    <location>
        <begin position="510"/>
        <end position="549"/>
    </location>
</feature>
<dbReference type="Pfam" id="PF04536">
    <property type="entry name" value="TPM_phosphatase"/>
    <property type="match status" value="1"/>
</dbReference>
<keyword evidence="2" id="KW-0472">Membrane</keyword>
<dbReference type="Gene3D" id="3.10.310.50">
    <property type="match status" value="1"/>
</dbReference>
<feature type="transmembrane region" description="Helical" evidence="2">
    <location>
        <begin position="366"/>
        <end position="390"/>
    </location>
</feature>
<dbReference type="Proteomes" id="UP001525890">
    <property type="component" value="Unassembled WGS sequence"/>
</dbReference>
<evidence type="ECO:0000256" key="1">
    <source>
        <dbReference type="SAM" id="MobiDB-lite"/>
    </source>
</evidence>